<dbReference type="OMA" id="WKQRQHE"/>
<dbReference type="InterPro" id="IPR035618">
    <property type="entry name" value="RBM10_OCRE"/>
</dbReference>
<dbReference type="InterPro" id="IPR041591">
    <property type="entry name" value="OCRE"/>
</dbReference>
<dbReference type="InterPro" id="IPR000467">
    <property type="entry name" value="G_patch_dom"/>
</dbReference>
<dbReference type="GO" id="GO:0008270">
    <property type="term" value="F:zinc ion binding"/>
    <property type="evidence" value="ECO:0007669"/>
    <property type="project" value="UniProtKB-KW"/>
</dbReference>
<dbReference type="Pfam" id="PF01585">
    <property type="entry name" value="G-patch"/>
    <property type="match status" value="1"/>
</dbReference>
<evidence type="ECO:0000313" key="15">
    <source>
        <dbReference type="Ensembl" id="ENSPMAP00000002222.1"/>
    </source>
</evidence>
<dbReference type="Gene3D" id="4.10.1060.10">
    <property type="entry name" value="Zinc finger, RanBP2-type"/>
    <property type="match status" value="1"/>
</dbReference>
<dbReference type="SMART" id="SM00547">
    <property type="entry name" value="ZnF_RBZ"/>
    <property type="match status" value="1"/>
</dbReference>
<dbReference type="InterPro" id="IPR001876">
    <property type="entry name" value="Znf_RanBP2"/>
</dbReference>
<keyword evidence="2" id="KW-0479">Metal-binding</keyword>
<reference evidence="15" key="2">
    <citation type="submission" date="2025-09" db="UniProtKB">
        <authorList>
            <consortium name="Ensembl"/>
        </authorList>
    </citation>
    <scope>IDENTIFICATION</scope>
</reference>
<dbReference type="InterPro" id="IPR000504">
    <property type="entry name" value="RRM_dom"/>
</dbReference>
<dbReference type="Pfam" id="PF17780">
    <property type="entry name" value="OCRE"/>
    <property type="match status" value="1"/>
</dbReference>
<evidence type="ECO:0000256" key="9">
    <source>
        <dbReference type="PROSITE-ProRule" id="PRU00322"/>
    </source>
</evidence>
<keyword evidence="5" id="KW-0862">Zinc</keyword>
<dbReference type="SMART" id="SM00360">
    <property type="entry name" value="RRM"/>
    <property type="match status" value="2"/>
</dbReference>
<feature type="domain" description="RRM" evidence="11">
    <location>
        <begin position="277"/>
        <end position="361"/>
    </location>
</feature>
<feature type="compositionally biased region" description="Basic and acidic residues" evidence="10">
    <location>
        <begin position="71"/>
        <end position="97"/>
    </location>
</feature>
<dbReference type="STRING" id="7757.ENSPMAP00000002222"/>
<dbReference type="PANTHER" id="PTHR13948:SF3">
    <property type="entry name" value="FI21118P1"/>
    <property type="match status" value="1"/>
</dbReference>
<dbReference type="GeneTree" id="ENSGT00940000156617"/>
<evidence type="ECO:0000256" key="1">
    <source>
        <dbReference type="ARBA" id="ARBA00004123"/>
    </source>
</evidence>
<dbReference type="HOGENOM" id="CLU_010527_0_0_1"/>
<dbReference type="GO" id="GO:0003723">
    <property type="term" value="F:RNA binding"/>
    <property type="evidence" value="ECO:0007669"/>
    <property type="project" value="UniProtKB-UniRule"/>
</dbReference>
<sequence>YEHEFNSSRSDRSGRYPSDGPKRDDGRESDRKNYDYKDVDYRSGPGYRRDSRSSRNGGSEERDDNTEDYGYDAKDGNRYHPDGGYHDQDYRGSHSEDVQPSTVIILRNLPLSLTKSELESEMQKVGPPLRDVRLIQNKVTGQSRGFAFVEFIHLQDATRWMEANQHNFTMQGQRVSVDYSHMKPKLAEDWICSTCGYQNFSRRDHCLKCGIPRSSVAQLTVPYPVRSLDDSHFPALGLSPVSPVLHSSQHYLCENLHHFFSGSWKHFPKFSSSVPLTALIIRNLGAQTTVEAIIQALLPYAMLTPTNIRLIKDRMTNYNRGFAFVELGSVLEASQLLQILTTLQPPLRIDNKTVNVDYAKGNKRMDPSESVWEVTTTSVASLAIAAAHWSATQAPHGSDAAWATPEAQQANYALFLNGQHPNYMQYGENSFVVHNLIKQAYGDYSQYYQQAAADPNQIVAAALAIKNASAANAFNVFVAVLGTVAAGIAAQQSAAAQASGAHVAASTAQESTSSVAAAASMAQASTTHATPAVPAPTGTQPYQKYPVPDVSTYQYDESSGYYYDPQIGLYYDSSSQYYYNSQTQEYLYWDSERQTYLPASEEGKDKKDKPKTKTAQQIAKDMEKWAKSLNKQKEFFKNSFQPVGAGGRDDERESASADAGYAMLEKRAALANLEKYRIDMRQLKATAVVPPQADSDATLVASYGGGSDSEEDNSAEAREEKLTDWVKLACLLCRRMFPSKEALLRHQQLSDLHKQNLEQHRRSKMTAAEIEEMEKKEREVKLKAKYRDRAAERREKYGIPEPPEPKKKKVVPEPTIDYEQPTKAGIGGDNIGSKMLQAMGWTEGSGLGKKHQGITLPVEAKKRTQGAGLGARGATYGASAADTYKDQVRRAMMARFNEME</sequence>
<dbReference type="AlphaFoldDB" id="S4RAJ1"/>
<dbReference type="PROSITE" id="PS50102">
    <property type="entry name" value="RRM"/>
    <property type="match status" value="2"/>
</dbReference>
<protein>
    <submittedName>
        <fullName evidence="15">RNA binding motif protein 5</fullName>
    </submittedName>
</protein>
<name>S4RAJ1_PETMA</name>
<dbReference type="SUPFAM" id="SSF90209">
    <property type="entry name" value="Ran binding protein zinc finger-like"/>
    <property type="match status" value="1"/>
</dbReference>
<evidence type="ECO:0000259" key="12">
    <source>
        <dbReference type="PROSITE" id="PS50157"/>
    </source>
</evidence>
<keyword evidence="7" id="KW-0539">Nucleus</keyword>
<dbReference type="InterPro" id="IPR012677">
    <property type="entry name" value="Nucleotide-bd_a/b_plait_sf"/>
</dbReference>
<evidence type="ECO:0000259" key="14">
    <source>
        <dbReference type="PROSITE" id="PS50199"/>
    </source>
</evidence>
<evidence type="ECO:0000259" key="13">
    <source>
        <dbReference type="PROSITE" id="PS50174"/>
    </source>
</evidence>
<dbReference type="GO" id="GO:0000398">
    <property type="term" value="P:mRNA splicing, via spliceosome"/>
    <property type="evidence" value="ECO:0007669"/>
    <property type="project" value="TreeGrafter"/>
</dbReference>
<dbReference type="PROSITE" id="PS50157">
    <property type="entry name" value="ZINC_FINGER_C2H2_2"/>
    <property type="match status" value="1"/>
</dbReference>
<dbReference type="SMART" id="SM00443">
    <property type="entry name" value="G_patch"/>
    <property type="match status" value="1"/>
</dbReference>
<feature type="compositionally biased region" description="Acidic residues" evidence="10">
    <location>
        <begin position="61"/>
        <end position="70"/>
    </location>
</feature>
<feature type="compositionally biased region" description="Low complexity" evidence="10">
    <location>
        <begin position="528"/>
        <end position="541"/>
    </location>
</feature>
<evidence type="ECO:0000259" key="11">
    <source>
        <dbReference type="PROSITE" id="PS50102"/>
    </source>
</evidence>
<keyword evidence="4 9" id="KW-0863">Zinc-finger</keyword>
<dbReference type="Pfam" id="PF00076">
    <property type="entry name" value="RRM_1"/>
    <property type="match status" value="1"/>
</dbReference>
<keyword evidence="6 8" id="KW-0694">RNA-binding</keyword>
<reference evidence="15" key="1">
    <citation type="submission" date="2025-08" db="UniProtKB">
        <authorList>
            <consortium name="Ensembl"/>
        </authorList>
    </citation>
    <scope>IDENTIFICATION</scope>
</reference>
<dbReference type="GO" id="GO:0005634">
    <property type="term" value="C:nucleus"/>
    <property type="evidence" value="ECO:0007669"/>
    <property type="project" value="UniProtKB-SubCell"/>
</dbReference>
<feature type="domain" description="RanBP2-type" evidence="14">
    <location>
        <begin position="185"/>
        <end position="215"/>
    </location>
</feature>
<dbReference type="PANTHER" id="PTHR13948">
    <property type="entry name" value="RNA-BINDING PROTEIN"/>
    <property type="match status" value="1"/>
</dbReference>
<dbReference type="Ensembl" id="ENSPMAT00000002233.1">
    <property type="protein sequence ID" value="ENSPMAP00000002222.1"/>
    <property type="gene ID" value="ENSPMAG00000001998.1"/>
</dbReference>
<evidence type="ECO:0000256" key="2">
    <source>
        <dbReference type="ARBA" id="ARBA00022723"/>
    </source>
</evidence>
<evidence type="ECO:0000256" key="8">
    <source>
        <dbReference type="PROSITE-ProRule" id="PRU00176"/>
    </source>
</evidence>
<dbReference type="Pfam" id="PF00641">
    <property type="entry name" value="Zn_ribbon_RanBP"/>
    <property type="match status" value="1"/>
</dbReference>
<feature type="region of interest" description="Disordered" evidence="10">
    <location>
        <begin position="1"/>
        <end position="98"/>
    </location>
</feature>
<evidence type="ECO:0000256" key="7">
    <source>
        <dbReference type="ARBA" id="ARBA00023242"/>
    </source>
</evidence>
<feature type="domain" description="G-patch" evidence="13">
    <location>
        <begin position="828"/>
        <end position="874"/>
    </location>
</feature>
<evidence type="ECO:0000256" key="10">
    <source>
        <dbReference type="SAM" id="MobiDB-lite"/>
    </source>
</evidence>
<dbReference type="PROSITE" id="PS50199">
    <property type="entry name" value="ZF_RANBP2_2"/>
    <property type="match status" value="1"/>
</dbReference>
<evidence type="ECO:0000256" key="3">
    <source>
        <dbReference type="ARBA" id="ARBA00022737"/>
    </source>
</evidence>
<dbReference type="InterPro" id="IPR035979">
    <property type="entry name" value="RBD_domain_sf"/>
</dbReference>
<dbReference type="SUPFAM" id="SSF54928">
    <property type="entry name" value="RNA-binding domain, RBD"/>
    <property type="match status" value="2"/>
</dbReference>
<accession>S4RAJ1</accession>
<evidence type="ECO:0000256" key="4">
    <source>
        <dbReference type="ARBA" id="ARBA00022771"/>
    </source>
</evidence>
<dbReference type="PROSITE" id="PS50174">
    <property type="entry name" value="G_PATCH"/>
    <property type="match status" value="1"/>
</dbReference>
<comment type="subcellular location">
    <subcellularLocation>
        <location evidence="1">Nucleus</location>
    </subcellularLocation>
</comment>
<evidence type="ECO:0000256" key="6">
    <source>
        <dbReference type="ARBA" id="ARBA00022884"/>
    </source>
</evidence>
<dbReference type="Gene3D" id="3.30.70.330">
    <property type="match status" value="2"/>
</dbReference>
<feature type="region of interest" description="Disordered" evidence="10">
    <location>
        <begin position="528"/>
        <end position="547"/>
    </location>
</feature>
<organism evidence="15">
    <name type="scientific">Petromyzon marinus</name>
    <name type="common">Sea lamprey</name>
    <dbReference type="NCBI Taxonomy" id="7757"/>
    <lineage>
        <taxon>Eukaryota</taxon>
        <taxon>Metazoa</taxon>
        <taxon>Chordata</taxon>
        <taxon>Craniata</taxon>
        <taxon>Vertebrata</taxon>
        <taxon>Cyclostomata</taxon>
        <taxon>Hyperoartia</taxon>
        <taxon>Petromyzontiformes</taxon>
        <taxon>Petromyzontidae</taxon>
        <taxon>Petromyzon</taxon>
    </lineage>
</organism>
<dbReference type="PROSITE" id="PS01358">
    <property type="entry name" value="ZF_RANBP2_1"/>
    <property type="match status" value="1"/>
</dbReference>
<keyword evidence="3" id="KW-0677">Repeat</keyword>
<dbReference type="InterPro" id="IPR013087">
    <property type="entry name" value="Znf_C2H2_type"/>
</dbReference>
<feature type="region of interest" description="Disordered" evidence="10">
    <location>
        <begin position="698"/>
        <end position="717"/>
    </location>
</feature>
<evidence type="ECO:0000256" key="5">
    <source>
        <dbReference type="ARBA" id="ARBA00022833"/>
    </source>
</evidence>
<dbReference type="CDD" id="cd16167">
    <property type="entry name" value="OCRE_RBM10"/>
    <property type="match status" value="1"/>
</dbReference>
<feature type="compositionally biased region" description="Basic and acidic residues" evidence="10">
    <location>
        <begin position="1"/>
        <end position="53"/>
    </location>
</feature>
<proteinExistence type="predicted"/>
<dbReference type="InterPro" id="IPR036443">
    <property type="entry name" value="Znf_RanBP2_sf"/>
</dbReference>
<feature type="domain" description="C2H2-type" evidence="12">
    <location>
        <begin position="728"/>
        <end position="758"/>
    </location>
</feature>
<feature type="domain" description="RRM" evidence="11">
    <location>
        <begin position="102"/>
        <end position="182"/>
    </location>
</feature>